<keyword evidence="1" id="KW-0012">Acyltransferase</keyword>
<dbReference type="EMBL" id="BKCP01004949">
    <property type="protein sequence ID" value="GER34736.1"/>
    <property type="molecule type" value="Genomic_DNA"/>
</dbReference>
<organism evidence="1 2">
    <name type="scientific">Striga asiatica</name>
    <name type="common">Asiatic witchweed</name>
    <name type="synonym">Buchnera asiatica</name>
    <dbReference type="NCBI Taxonomy" id="4170"/>
    <lineage>
        <taxon>Eukaryota</taxon>
        <taxon>Viridiplantae</taxon>
        <taxon>Streptophyta</taxon>
        <taxon>Embryophyta</taxon>
        <taxon>Tracheophyta</taxon>
        <taxon>Spermatophyta</taxon>
        <taxon>Magnoliopsida</taxon>
        <taxon>eudicotyledons</taxon>
        <taxon>Gunneridae</taxon>
        <taxon>Pentapetalae</taxon>
        <taxon>asterids</taxon>
        <taxon>lamiids</taxon>
        <taxon>Lamiales</taxon>
        <taxon>Orobanchaceae</taxon>
        <taxon>Buchnereae</taxon>
        <taxon>Striga</taxon>
    </lineage>
</organism>
<accession>A0A5A7PQ06</accession>
<evidence type="ECO:0000313" key="1">
    <source>
        <dbReference type="EMBL" id="GER34736.1"/>
    </source>
</evidence>
<gene>
    <name evidence="1" type="ORF">STAS_10983</name>
</gene>
<evidence type="ECO:0000313" key="2">
    <source>
        <dbReference type="Proteomes" id="UP000325081"/>
    </source>
</evidence>
<keyword evidence="2" id="KW-1185">Reference proteome</keyword>
<proteinExistence type="predicted"/>
<sequence>MGTKAKPDLKLCKDQKKFIKQAMQPDNRDFPLDISHRAPIKPLRTHEFERRKHSISRFTTFRTIAGTMAAAAAAADAVPINVLFEKTLSVSDGRNLELPAVVAAFVAFPPNDHLQNLTFVTPIGLRTVKASIRQNGRVFLWTGLWGLCMQLNGWGVGQQLQFILTDVPNVFLVQPPLLQIGLSGISSDLGLSLIVNM</sequence>
<protein>
    <submittedName>
        <fullName evidence="1">UDP-3-O-acylglucosamine N-acyltransferase 1</fullName>
    </submittedName>
</protein>
<feature type="non-terminal residue" evidence="1">
    <location>
        <position position="197"/>
    </location>
</feature>
<comment type="caution">
    <text evidence="1">The sequence shown here is derived from an EMBL/GenBank/DDBJ whole genome shotgun (WGS) entry which is preliminary data.</text>
</comment>
<dbReference type="GO" id="GO:0016746">
    <property type="term" value="F:acyltransferase activity"/>
    <property type="evidence" value="ECO:0007669"/>
    <property type="project" value="UniProtKB-KW"/>
</dbReference>
<reference evidence="2" key="1">
    <citation type="journal article" date="2019" name="Curr. Biol.">
        <title>Genome Sequence of Striga asiatica Provides Insight into the Evolution of Plant Parasitism.</title>
        <authorList>
            <person name="Yoshida S."/>
            <person name="Kim S."/>
            <person name="Wafula E.K."/>
            <person name="Tanskanen J."/>
            <person name="Kim Y.M."/>
            <person name="Honaas L."/>
            <person name="Yang Z."/>
            <person name="Spallek T."/>
            <person name="Conn C.E."/>
            <person name="Ichihashi Y."/>
            <person name="Cheong K."/>
            <person name="Cui S."/>
            <person name="Der J.P."/>
            <person name="Gundlach H."/>
            <person name="Jiao Y."/>
            <person name="Hori C."/>
            <person name="Ishida J.K."/>
            <person name="Kasahara H."/>
            <person name="Kiba T."/>
            <person name="Kim M.S."/>
            <person name="Koo N."/>
            <person name="Laohavisit A."/>
            <person name="Lee Y.H."/>
            <person name="Lumba S."/>
            <person name="McCourt P."/>
            <person name="Mortimer J.C."/>
            <person name="Mutuku J.M."/>
            <person name="Nomura T."/>
            <person name="Sasaki-Sekimoto Y."/>
            <person name="Seto Y."/>
            <person name="Wang Y."/>
            <person name="Wakatake T."/>
            <person name="Sakakibara H."/>
            <person name="Demura T."/>
            <person name="Yamaguchi S."/>
            <person name="Yoneyama K."/>
            <person name="Manabe R.I."/>
            <person name="Nelson D.C."/>
            <person name="Schulman A.H."/>
            <person name="Timko M.P."/>
            <person name="dePamphilis C.W."/>
            <person name="Choi D."/>
            <person name="Shirasu K."/>
        </authorList>
    </citation>
    <scope>NUCLEOTIDE SEQUENCE [LARGE SCALE GENOMIC DNA]</scope>
    <source>
        <strain evidence="2">cv. UVA1</strain>
    </source>
</reference>
<dbReference type="Proteomes" id="UP000325081">
    <property type="component" value="Unassembled WGS sequence"/>
</dbReference>
<name>A0A5A7PQ06_STRAF</name>
<keyword evidence="1" id="KW-0808">Transferase</keyword>
<dbReference type="AlphaFoldDB" id="A0A5A7PQ06"/>